<accession>A0A5E7N7R8</accession>
<dbReference type="EMBL" id="CABVIH010000024">
    <property type="protein sequence ID" value="VVP33112.1"/>
    <property type="molecule type" value="Genomic_DNA"/>
</dbReference>
<dbReference type="RefSeq" id="WP_150781494.1">
    <property type="nucleotide sequence ID" value="NZ_CABVIH010000024.1"/>
</dbReference>
<sequence length="116" mass="13221">MPYAITETGWRSINEDMALLEGEAYVEEIPQSLLDACAAAAARRDMVRVEDDWRELEISAINNQLMAIEEAEATGEDAGALPGTRLQWLQYRTKVRNWKDGAEFFPDLEYRPDRPS</sequence>
<protein>
    <recommendedName>
        <fullName evidence="3">Phage tail protein</fullName>
    </recommendedName>
</protein>
<reference evidence="1 2" key="1">
    <citation type="submission" date="2019-09" db="EMBL/GenBank/DDBJ databases">
        <authorList>
            <person name="Chandra G."/>
            <person name="Truman W A."/>
        </authorList>
    </citation>
    <scope>NUCLEOTIDE SEQUENCE [LARGE SCALE GENOMIC DNA]</scope>
    <source>
        <strain evidence="1">PS880</strain>
    </source>
</reference>
<evidence type="ECO:0008006" key="3">
    <source>
        <dbReference type="Google" id="ProtNLM"/>
    </source>
</evidence>
<gene>
    <name evidence="1" type="ORF">PS880_04444</name>
</gene>
<evidence type="ECO:0000313" key="2">
    <source>
        <dbReference type="Proteomes" id="UP000375525"/>
    </source>
</evidence>
<proteinExistence type="predicted"/>
<name>A0A5E7N7R8_PSEFL</name>
<evidence type="ECO:0000313" key="1">
    <source>
        <dbReference type="EMBL" id="VVP33112.1"/>
    </source>
</evidence>
<dbReference type="AlphaFoldDB" id="A0A5E7N7R8"/>
<dbReference type="OrthoDB" id="7016747at2"/>
<dbReference type="Proteomes" id="UP000375525">
    <property type="component" value="Unassembled WGS sequence"/>
</dbReference>
<organism evidence="1 2">
    <name type="scientific">Pseudomonas fluorescens</name>
    <dbReference type="NCBI Taxonomy" id="294"/>
    <lineage>
        <taxon>Bacteria</taxon>
        <taxon>Pseudomonadati</taxon>
        <taxon>Pseudomonadota</taxon>
        <taxon>Gammaproteobacteria</taxon>
        <taxon>Pseudomonadales</taxon>
        <taxon>Pseudomonadaceae</taxon>
        <taxon>Pseudomonas</taxon>
    </lineage>
</organism>